<gene>
    <name evidence="3" type="primary">SPOSA6832_02046</name>
</gene>
<feature type="coiled-coil region" evidence="1">
    <location>
        <begin position="122"/>
        <end position="186"/>
    </location>
</feature>
<evidence type="ECO:0000259" key="2">
    <source>
        <dbReference type="Pfam" id="PF20882"/>
    </source>
</evidence>
<sequence length="359" mass="39836">MASPDPGAALVDRTNALLTAFHQHAFKSAELSAAVPHTENLTRFTQDATSMTGVTGVSDSGLIMDSADKERALEDLALFKDHVATLKFAYLESNARLEFVNHIVLEPEYKTIPKEANDDIAQKRLQAKAELREKKLRCAELESLIRAEAQALEEPMRRREQEAQYAAQLVRECEAMETEIAMLKNKRSPTERITIPQATSILDAQLAEIESLGRRTLECEAETKALRPRIKASRLNVDKLGQLVKQLRAEQEERDAKGMQDVRAEEGIDQATLLYKSLLGIHNAYAIGSPPTEMILEYGSARAEKGDLRALSVSLGTDGRMIGARLVDSSENIKDLVDAYLPSQDVQSLVQEVRARIGR</sequence>
<dbReference type="InterPro" id="IPR048781">
    <property type="entry name" value="Sos7_CC"/>
</dbReference>
<organism evidence="3 4">
    <name type="scientific">Sporidiobolus salmonicolor</name>
    <name type="common">Yeast-like fungus</name>
    <name type="synonym">Sporobolomyces salmonicolor</name>
    <dbReference type="NCBI Taxonomy" id="5005"/>
    <lineage>
        <taxon>Eukaryota</taxon>
        <taxon>Fungi</taxon>
        <taxon>Dikarya</taxon>
        <taxon>Basidiomycota</taxon>
        <taxon>Pucciniomycotina</taxon>
        <taxon>Microbotryomycetes</taxon>
        <taxon>Sporidiobolales</taxon>
        <taxon>Sporidiobolaceae</taxon>
        <taxon>Sporobolomyces</taxon>
    </lineage>
</organism>
<dbReference type="Proteomes" id="UP000243876">
    <property type="component" value="Unassembled WGS sequence"/>
</dbReference>
<dbReference type="AlphaFoldDB" id="A0A0D6EKA2"/>
<proteinExistence type="predicted"/>
<dbReference type="GO" id="GO:0000776">
    <property type="term" value="C:kinetochore"/>
    <property type="evidence" value="ECO:0007669"/>
    <property type="project" value="InterPro"/>
</dbReference>
<dbReference type="GO" id="GO:0034501">
    <property type="term" value="P:protein localization to kinetochore"/>
    <property type="evidence" value="ECO:0007669"/>
    <property type="project" value="InterPro"/>
</dbReference>
<reference evidence="4" key="1">
    <citation type="submission" date="2015-02" db="EMBL/GenBank/DDBJ databases">
        <authorList>
            <person name="Gon?alves P."/>
        </authorList>
    </citation>
    <scope>NUCLEOTIDE SEQUENCE [LARGE SCALE GENOMIC DNA]</scope>
</reference>
<dbReference type="Pfam" id="PF20882">
    <property type="entry name" value="Sos7"/>
    <property type="match status" value="1"/>
</dbReference>
<dbReference type="PANTHER" id="PTHR37329:SF1">
    <property type="entry name" value="KINETOCHORE PROTEIN SOS7"/>
    <property type="match status" value="1"/>
</dbReference>
<dbReference type="GO" id="GO:0051315">
    <property type="term" value="P:attachment of mitotic spindle microtubules to kinetochore"/>
    <property type="evidence" value="ECO:0007669"/>
    <property type="project" value="TreeGrafter"/>
</dbReference>
<keyword evidence="4" id="KW-1185">Reference proteome</keyword>
<name>A0A0D6EKA2_SPOSA</name>
<evidence type="ECO:0000313" key="3">
    <source>
        <dbReference type="EMBL" id="CEQ40404.1"/>
    </source>
</evidence>
<feature type="domain" description="Kinetochore protein Sos7 coiled-coil" evidence="2">
    <location>
        <begin position="84"/>
        <end position="154"/>
    </location>
</feature>
<dbReference type="OrthoDB" id="18959at2759"/>
<dbReference type="PANTHER" id="PTHR37329">
    <property type="entry name" value="KINETOCHORE PROTEIN SOS7"/>
    <property type="match status" value="1"/>
</dbReference>
<protein>
    <submittedName>
        <fullName evidence="3">SPOSA6832_02046-mRNA-1:cds</fullName>
    </submittedName>
</protein>
<evidence type="ECO:0000256" key="1">
    <source>
        <dbReference type="SAM" id="Coils"/>
    </source>
</evidence>
<feature type="non-terminal residue" evidence="3">
    <location>
        <position position="1"/>
    </location>
</feature>
<dbReference type="EMBL" id="CENE01000006">
    <property type="protein sequence ID" value="CEQ40404.1"/>
    <property type="molecule type" value="Genomic_DNA"/>
</dbReference>
<evidence type="ECO:0000313" key="4">
    <source>
        <dbReference type="Proteomes" id="UP000243876"/>
    </source>
</evidence>
<accession>A0A0D6EKA2</accession>
<keyword evidence="1" id="KW-0175">Coiled coil</keyword>
<dbReference type="InterPro" id="IPR037475">
    <property type="entry name" value="Sos7"/>
</dbReference>